<keyword evidence="4" id="KW-0858">Xylan degradation</keyword>
<keyword evidence="6" id="KW-0378">Hydrolase</keyword>
<reference evidence="11" key="2">
    <citation type="submission" date="2013-12" db="EMBL/GenBank/DDBJ databases">
        <title>Evolution of pathogenesis and genome organization in the Tremellales.</title>
        <authorList>
            <person name="Cuomo C."/>
            <person name="Litvintseva A."/>
            <person name="Heitman J."/>
            <person name="Chen Y."/>
            <person name="Sun S."/>
            <person name="Springer D."/>
            <person name="Dromer F."/>
            <person name="Young S."/>
            <person name="Zeng Q."/>
            <person name="Chapman S."/>
            <person name="Gujja S."/>
            <person name="Saif S."/>
            <person name="Birren B."/>
        </authorList>
    </citation>
    <scope>NUCLEOTIDE SEQUENCE [LARGE SCALE GENOMIC DNA]</scope>
    <source>
        <strain evidence="11">BCC8398</strain>
    </source>
</reference>
<evidence type="ECO:0000256" key="5">
    <source>
        <dbReference type="ARBA" id="ARBA00022729"/>
    </source>
</evidence>
<comment type="catalytic activity">
    <reaction evidence="9">
        <text>feruloyl-polysaccharide + H2O = ferulate + polysaccharide.</text>
        <dbReference type="EC" id="3.1.1.73"/>
    </reaction>
</comment>
<dbReference type="GO" id="GO:0045493">
    <property type="term" value="P:xylan catabolic process"/>
    <property type="evidence" value="ECO:0007669"/>
    <property type="project" value="UniProtKB-KW"/>
</dbReference>
<dbReference type="PANTHER" id="PTHR38050">
    <property type="match status" value="1"/>
</dbReference>
<dbReference type="STRING" id="1296120.A0A1B9GLQ3"/>
<proteinExistence type="predicted"/>
<keyword evidence="11" id="KW-1185">Reference proteome</keyword>
<protein>
    <recommendedName>
        <fullName evidence="2">feruloyl esterase</fullName>
        <ecNumber evidence="2">3.1.1.73</ecNumber>
    </recommendedName>
</protein>
<evidence type="ECO:0000256" key="3">
    <source>
        <dbReference type="ARBA" id="ARBA00022525"/>
    </source>
</evidence>
<sequence length="393" mass="43109">MFSFLSTKAARGTGITIALVGLVSLLATSTSTLASPVAKPNVNVDAIAETKLQRGDQLVFGSSSSSSRIESDIDVEPQLDLLDNNEDEIHHEAIVYGHINRTLPSGREYVLKVPEGYVHGVQHPVVLSFHGAGGNSSRQEILSQLSLPDLRIAGLPFLSAFPQGVNNTDWNMTHIWQAAVYGNKTVDDIQFVKDILSDISSKYTVNPRRYYASGKSNGGGFTALLACRPDTSALFAAFAPVSPALYQEAKAFHDCHPARGRAVPIFHSHGIEDDDTPFHGRTKESNWIYGPEPDVRDWRARWALRNGHPAPPEGGLPKPNKVYHPHINATEEVWDLGKAEIRALSVRGLGHSWPTTEGLDLAGRPNQTATFNFTGEHLVQFFSRHQLPEEFLP</sequence>
<keyword evidence="5" id="KW-0732">Signal</keyword>
<dbReference type="SUPFAM" id="SSF53474">
    <property type="entry name" value="alpha/beta-Hydrolases"/>
    <property type="match status" value="1"/>
</dbReference>
<evidence type="ECO:0000313" key="11">
    <source>
        <dbReference type="Proteomes" id="UP000092666"/>
    </source>
</evidence>
<dbReference type="Gene3D" id="3.40.50.1820">
    <property type="entry name" value="alpha/beta hydrolase"/>
    <property type="match status" value="1"/>
</dbReference>
<dbReference type="InterPro" id="IPR043595">
    <property type="entry name" value="FaeB/C/D"/>
</dbReference>
<comment type="subcellular location">
    <subcellularLocation>
        <location evidence="1">Secreted</location>
    </subcellularLocation>
</comment>
<evidence type="ECO:0000256" key="6">
    <source>
        <dbReference type="ARBA" id="ARBA00022801"/>
    </source>
</evidence>
<dbReference type="GO" id="GO:0030600">
    <property type="term" value="F:feruloyl esterase activity"/>
    <property type="evidence" value="ECO:0007669"/>
    <property type="project" value="UniProtKB-EC"/>
</dbReference>
<dbReference type="AlphaFoldDB" id="A0A1B9GLQ3"/>
<dbReference type="InterPro" id="IPR029058">
    <property type="entry name" value="AB_hydrolase_fold"/>
</dbReference>
<dbReference type="OrthoDB" id="424610at2759"/>
<evidence type="ECO:0000256" key="7">
    <source>
        <dbReference type="ARBA" id="ARBA00023277"/>
    </source>
</evidence>
<evidence type="ECO:0000256" key="9">
    <source>
        <dbReference type="ARBA" id="ARBA00034075"/>
    </source>
</evidence>
<reference evidence="10 11" key="1">
    <citation type="submission" date="2013-07" db="EMBL/GenBank/DDBJ databases">
        <title>The Genome Sequence of Cryptococcus heveanensis BCC8398.</title>
        <authorList>
            <consortium name="The Broad Institute Genome Sequencing Platform"/>
            <person name="Cuomo C."/>
            <person name="Litvintseva A."/>
            <person name="Chen Y."/>
            <person name="Heitman J."/>
            <person name="Sun S."/>
            <person name="Springer D."/>
            <person name="Dromer F."/>
            <person name="Young S.K."/>
            <person name="Zeng Q."/>
            <person name="Gargeya S."/>
            <person name="Fitzgerald M."/>
            <person name="Abouelleil A."/>
            <person name="Alvarado L."/>
            <person name="Berlin A.M."/>
            <person name="Chapman S.B."/>
            <person name="Dewar J."/>
            <person name="Goldberg J."/>
            <person name="Griggs A."/>
            <person name="Gujja S."/>
            <person name="Hansen M."/>
            <person name="Howarth C."/>
            <person name="Imamovic A."/>
            <person name="Larimer J."/>
            <person name="McCowan C."/>
            <person name="Murphy C."/>
            <person name="Pearson M."/>
            <person name="Priest M."/>
            <person name="Roberts A."/>
            <person name="Saif S."/>
            <person name="Shea T."/>
            <person name="Sykes S."/>
            <person name="Wortman J."/>
            <person name="Nusbaum C."/>
            <person name="Birren B."/>
        </authorList>
    </citation>
    <scope>NUCLEOTIDE SEQUENCE [LARGE SCALE GENOMIC DNA]</scope>
    <source>
        <strain evidence="10 11">BCC8398</strain>
    </source>
</reference>
<evidence type="ECO:0000256" key="8">
    <source>
        <dbReference type="ARBA" id="ARBA00023326"/>
    </source>
</evidence>
<organism evidence="10 11">
    <name type="scientific">Kwoniella heveanensis BCC8398</name>
    <dbReference type="NCBI Taxonomy" id="1296120"/>
    <lineage>
        <taxon>Eukaryota</taxon>
        <taxon>Fungi</taxon>
        <taxon>Dikarya</taxon>
        <taxon>Basidiomycota</taxon>
        <taxon>Agaricomycotina</taxon>
        <taxon>Tremellomycetes</taxon>
        <taxon>Tremellales</taxon>
        <taxon>Cryptococcaceae</taxon>
        <taxon>Kwoniella</taxon>
    </lineage>
</organism>
<dbReference type="EMBL" id="KI669512">
    <property type="protein sequence ID" value="OCF31891.1"/>
    <property type="molecule type" value="Genomic_DNA"/>
</dbReference>
<dbReference type="PANTHER" id="PTHR38050:SF2">
    <property type="entry name" value="FERULOYL ESTERASE C-RELATED"/>
    <property type="match status" value="1"/>
</dbReference>
<keyword evidence="3" id="KW-0964">Secreted</keyword>
<evidence type="ECO:0000256" key="2">
    <source>
        <dbReference type="ARBA" id="ARBA00013091"/>
    </source>
</evidence>
<evidence type="ECO:0000256" key="1">
    <source>
        <dbReference type="ARBA" id="ARBA00004613"/>
    </source>
</evidence>
<dbReference type="EC" id="3.1.1.73" evidence="2"/>
<dbReference type="Proteomes" id="UP000092666">
    <property type="component" value="Unassembled WGS sequence"/>
</dbReference>
<keyword evidence="7" id="KW-0119">Carbohydrate metabolism</keyword>
<accession>A0A1B9GLQ3</accession>
<name>A0A1B9GLQ3_9TREE</name>
<gene>
    <name evidence="10" type="ORF">I316_06491</name>
</gene>
<evidence type="ECO:0000256" key="4">
    <source>
        <dbReference type="ARBA" id="ARBA00022651"/>
    </source>
</evidence>
<keyword evidence="8" id="KW-0624">Polysaccharide degradation</keyword>
<dbReference type="GO" id="GO:0005576">
    <property type="term" value="C:extracellular region"/>
    <property type="evidence" value="ECO:0007669"/>
    <property type="project" value="UniProtKB-SubCell"/>
</dbReference>
<evidence type="ECO:0000313" key="10">
    <source>
        <dbReference type="EMBL" id="OCF31891.1"/>
    </source>
</evidence>